<dbReference type="Proteomes" id="UP000002318">
    <property type="component" value="Chromosome"/>
</dbReference>
<dbReference type="SUPFAM" id="SSF64307">
    <property type="entry name" value="SirA-like"/>
    <property type="match status" value="1"/>
</dbReference>
<dbReference type="SUPFAM" id="SSF75169">
    <property type="entry name" value="DsrEFH-like"/>
    <property type="match status" value="1"/>
</dbReference>
<dbReference type="InterPro" id="IPR001455">
    <property type="entry name" value="TusA-like"/>
</dbReference>
<dbReference type="eggNOG" id="COG0425">
    <property type="taxonomic scope" value="Bacteria"/>
</dbReference>
<dbReference type="Gene3D" id="3.40.1260.10">
    <property type="entry name" value="DsrEFH-like"/>
    <property type="match status" value="1"/>
</dbReference>
<sequence>MSEEKKHVVDARGLPCPQPVIRTKKALGEGNFDTLEVIVDNSAAVTNVTRYAEHAGYKVIGTEEQEGAFTISIAGGAEVSQESEAAAFNQAIASCPVTQSGGTAGKTVFISKDTVGEGDRELGRLLMSAFLFALTELDQMPKRLVFMNSGVKLTIESAKELGDLKKLEAAGIEILACGTCLDYYGLKDKLAVGMVSNMYDIATALLEGDTVTV</sequence>
<dbReference type="EMBL" id="CP002116">
    <property type="protein sequence ID" value="ADK82043.1"/>
    <property type="molecule type" value="Genomic_DNA"/>
</dbReference>
<dbReference type="InterPro" id="IPR036868">
    <property type="entry name" value="TusA-like_sf"/>
</dbReference>
<dbReference type="OrthoDB" id="9801500at2"/>
<evidence type="ECO:0000313" key="4">
    <source>
        <dbReference type="Proteomes" id="UP000002318"/>
    </source>
</evidence>
<dbReference type="HOGENOM" id="CLU_097491_0_0_12"/>
<dbReference type="PANTHER" id="PTHR33279:SF6">
    <property type="entry name" value="SULFUR CARRIER PROTEIN YEDF-RELATED"/>
    <property type="match status" value="1"/>
</dbReference>
<dbReference type="STRING" id="573413.Spirs_2940"/>
<dbReference type="NCBIfam" id="TIGR03527">
    <property type="entry name" value="selenium_YedF"/>
    <property type="match status" value="1"/>
</dbReference>
<dbReference type="InterPro" id="IPR019870">
    <property type="entry name" value="Se_metab_YedF"/>
</dbReference>
<evidence type="ECO:0000259" key="2">
    <source>
        <dbReference type="Pfam" id="PF01206"/>
    </source>
</evidence>
<dbReference type="KEGG" id="ssm:Spirs_2940"/>
<dbReference type="Gene3D" id="3.30.110.40">
    <property type="entry name" value="TusA-like domain"/>
    <property type="match status" value="1"/>
</dbReference>
<gene>
    <name evidence="3" type="ordered locus">Spirs_2940</name>
</gene>
<proteinExistence type="inferred from homology"/>
<keyword evidence="4" id="KW-1185">Reference proteome</keyword>
<reference evidence="3 4" key="1">
    <citation type="journal article" date="2010" name="Stand. Genomic Sci.">
        <title>Complete genome sequence of Spirochaeta smaragdinae type strain (SEBR 4228).</title>
        <authorList>
            <person name="Mavromatis K."/>
            <person name="Yasawong M."/>
            <person name="Chertkov O."/>
            <person name="Lapidus A."/>
            <person name="Lucas S."/>
            <person name="Nolan M."/>
            <person name="Del Rio T.G."/>
            <person name="Tice H."/>
            <person name="Cheng J.F."/>
            <person name="Pitluck S."/>
            <person name="Liolios K."/>
            <person name="Ivanova N."/>
            <person name="Tapia R."/>
            <person name="Han C."/>
            <person name="Bruce D."/>
            <person name="Goodwin L."/>
            <person name="Pati A."/>
            <person name="Chen A."/>
            <person name="Palaniappan K."/>
            <person name="Land M."/>
            <person name="Hauser L."/>
            <person name="Chang Y.J."/>
            <person name="Jeffries C.D."/>
            <person name="Detter J.C."/>
            <person name="Rohde M."/>
            <person name="Brambilla E."/>
            <person name="Spring S."/>
            <person name="Goker M."/>
            <person name="Sikorski J."/>
            <person name="Woyke T."/>
            <person name="Bristow J."/>
            <person name="Eisen J.A."/>
            <person name="Markowitz V."/>
            <person name="Hugenholtz P."/>
            <person name="Klenk H.P."/>
            <person name="Kyrpides N.C."/>
        </authorList>
    </citation>
    <scope>NUCLEOTIDE SEQUENCE [LARGE SCALE GENOMIC DNA]</scope>
    <source>
        <strain evidence="4">DSM 11293 / JCM 15392 / SEBR 4228</strain>
    </source>
</reference>
<evidence type="ECO:0000313" key="3">
    <source>
        <dbReference type="EMBL" id="ADK82043.1"/>
    </source>
</evidence>
<dbReference type="InterPro" id="IPR003787">
    <property type="entry name" value="Sulphur_relay_DsrE/F-like"/>
</dbReference>
<accession>E1R3S2</accession>
<name>E1R3S2_SEDSS</name>
<protein>
    <submittedName>
        <fullName evidence="3">Selenium metabolism protein YedF</fullName>
    </submittedName>
</protein>
<dbReference type="CDD" id="cd03421">
    <property type="entry name" value="SirA_like_N"/>
    <property type="match status" value="1"/>
</dbReference>
<dbReference type="InterPro" id="IPR027396">
    <property type="entry name" value="DsrEFH-like"/>
</dbReference>
<dbReference type="PANTHER" id="PTHR33279">
    <property type="entry name" value="SULFUR CARRIER PROTEIN YEDF-RELATED"/>
    <property type="match status" value="1"/>
</dbReference>
<dbReference type="RefSeq" id="WP_013255502.1">
    <property type="nucleotide sequence ID" value="NC_014364.1"/>
</dbReference>
<dbReference type="Pfam" id="PF01206">
    <property type="entry name" value="TusA"/>
    <property type="match status" value="1"/>
</dbReference>
<dbReference type="AlphaFoldDB" id="E1R3S2"/>
<organism evidence="3 4">
    <name type="scientific">Sediminispirochaeta smaragdinae (strain DSM 11293 / JCM 15392 / SEBR 4228)</name>
    <name type="common">Spirochaeta smaragdinae</name>
    <dbReference type="NCBI Taxonomy" id="573413"/>
    <lineage>
        <taxon>Bacteria</taxon>
        <taxon>Pseudomonadati</taxon>
        <taxon>Spirochaetota</taxon>
        <taxon>Spirochaetia</taxon>
        <taxon>Spirochaetales</taxon>
        <taxon>Spirochaetaceae</taxon>
        <taxon>Sediminispirochaeta</taxon>
    </lineage>
</organism>
<dbReference type="Pfam" id="PF02635">
    <property type="entry name" value="DsrE"/>
    <property type="match status" value="1"/>
</dbReference>
<evidence type="ECO:0000256" key="1">
    <source>
        <dbReference type="ARBA" id="ARBA00008984"/>
    </source>
</evidence>
<feature type="domain" description="UPF0033" evidence="2">
    <location>
        <begin position="8"/>
        <end position="73"/>
    </location>
</feature>
<comment type="similarity">
    <text evidence="1">Belongs to the sulfur carrier protein TusA family.</text>
</comment>